<dbReference type="AlphaFoldDB" id="A0A1R3KMG1"/>
<dbReference type="Proteomes" id="UP000188268">
    <property type="component" value="Unassembled WGS sequence"/>
</dbReference>
<feature type="compositionally biased region" description="Polar residues" evidence="1">
    <location>
        <begin position="55"/>
        <end position="64"/>
    </location>
</feature>
<keyword evidence="3" id="KW-1185">Reference proteome</keyword>
<evidence type="ECO:0000313" key="3">
    <source>
        <dbReference type="Proteomes" id="UP000188268"/>
    </source>
</evidence>
<proteinExistence type="predicted"/>
<protein>
    <submittedName>
        <fullName evidence="2">Uncharacterized protein</fullName>
    </submittedName>
</protein>
<comment type="caution">
    <text evidence="2">The sequence shown here is derived from an EMBL/GenBank/DDBJ whole genome shotgun (WGS) entry which is preliminary data.</text>
</comment>
<sequence>MARNDEDSCESFDSVAAAPNNLSEIMTVKRLLIANRVATELPKRKRDTKTKKWSRISQLDQENY</sequence>
<organism evidence="2 3">
    <name type="scientific">Corchorus capsularis</name>
    <name type="common">Jute</name>
    <dbReference type="NCBI Taxonomy" id="210143"/>
    <lineage>
        <taxon>Eukaryota</taxon>
        <taxon>Viridiplantae</taxon>
        <taxon>Streptophyta</taxon>
        <taxon>Embryophyta</taxon>
        <taxon>Tracheophyta</taxon>
        <taxon>Spermatophyta</taxon>
        <taxon>Magnoliopsida</taxon>
        <taxon>eudicotyledons</taxon>
        <taxon>Gunneridae</taxon>
        <taxon>Pentapetalae</taxon>
        <taxon>rosids</taxon>
        <taxon>malvids</taxon>
        <taxon>Malvales</taxon>
        <taxon>Malvaceae</taxon>
        <taxon>Grewioideae</taxon>
        <taxon>Apeibeae</taxon>
        <taxon>Corchorus</taxon>
    </lineage>
</organism>
<gene>
    <name evidence="2" type="ORF">CCACVL1_01137</name>
</gene>
<name>A0A1R3KMG1_COCAP</name>
<evidence type="ECO:0000256" key="1">
    <source>
        <dbReference type="SAM" id="MobiDB-lite"/>
    </source>
</evidence>
<accession>A0A1R3KMG1</accession>
<feature type="compositionally biased region" description="Basic residues" evidence="1">
    <location>
        <begin position="43"/>
        <end position="54"/>
    </location>
</feature>
<evidence type="ECO:0000313" key="2">
    <source>
        <dbReference type="EMBL" id="OMP08272.1"/>
    </source>
</evidence>
<reference evidence="2 3" key="1">
    <citation type="submission" date="2013-09" db="EMBL/GenBank/DDBJ databases">
        <title>Corchorus capsularis genome sequencing.</title>
        <authorList>
            <person name="Alam M."/>
            <person name="Haque M.S."/>
            <person name="Islam M.S."/>
            <person name="Emdad E.M."/>
            <person name="Islam M.M."/>
            <person name="Ahmed B."/>
            <person name="Halim A."/>
            <person name="Hossen Q.M.M."/>
            <person name="Hossain M.Z."/>
            <person name="Ahmed R."/>
            <person name="Khan M.M."/>
            <person name="Islam R."/>
            <person name="Rashid M.M."/>
            <person name="Khan S.A."/>
            <person name="Rahman M.S."/>
            <person name="Alam M."/>
        </authorList>
    </citation>
    <scope>NUCLEOTIDE SEQUENCE [LARGE SCALE GENOMIC DNA]</scope>
    <source>
        <strain evidence="3">cv. CVL-1</strain>
        <tissue evidence="2">Whole seedling</tissue>
    </source>
</reference>
<dbReference type="EMBL" id="AWWV01003896">
    <property type="protein sequence ID" value="OMP08272.1"/>
    <property type="molecule type" value="Genomic_DNA"/>
</dbReference>
<feature type="region of interest" description="Disordered" evidence="1">
    <location>
        <begin position="41"/>
        <end position="64"/>
    </location>
</feature>
<dbReference type="Gramene" id="OMP08272">
    <property type="protein sequence ID" value="OMP08272"/>
    <property type="gene ID" value="CCACVL1_01137"/>
</dbReference>